<dbReference type="HOGENOM" id="CLU_097039_2_0_7"/>
<dbReference type="RefSeq" id="WP_012828346.1">
    <property type="nucleotide sequence ID" value="NC_013440.1"/>
</dbReference>
<accession>D0LTQ2</accession>
<sequence length="181" mass="19175">MRTRLAALTLLSLLVCSLGCSPSGSAATSARNAPVAAEAPASAEPSGAAATQDPAQAPAVILEPPGHPPSSVTVEIARTPEQVQRGLMYREHLDADAGMLFLMGEERIQSFWMRNTLIPLDMIFIAKDMRVAGVVEYAEPLTQTSRRVAAPSSYVLEVNGGWAAAHNIAAGTPVRFHNVEE</sequence>
<keyword evidence="3" id="KW-1185">Reference proteome</keyword>
<dbReference type="PANTHER" id="PTHR37953">
    <property type="entry name" value="UPF0127 PROTEIN MJ1496"/>
    <property type="match status" value="1"/>
</dbReference>
<dbReference type="EMBL" id="CP001804">
    <property type="protein sequence ID" value="ACY15746.1"/>
    <property type="molecule type" value="Genomic_DNA"/>
</dbReference>
<name>D0LTQ2_HALO1</name>
<dbReference type="InterPro" id="IPR003795">
    <property type="entry name" value="DUF192"/>
</dbReference>
<organism evidence="2 3">
    <name type="scientific">Haliangium ochraceum (strain DSM 14365 / JCM 11303 / SMP-2)</name>
    <dbReference type="NCBI Taxonomy" id="502025"/>
    <lineage>
        <taxon>Bacteria</taxon>
        <taxon>Pseudomonadati</taxon>
        <taxon>Myxococcota</taxon>
        <taxon>Polyangia</taxon>
        <taxon>Haliangiales</taxon>
        <taxon>Kofleriaceae</taxon>
        <taxon>Haliangium</taxon>
    </lineage>
</organism>
<evidence type="ECO:0000313" key="3">
    <source>
        <dbReference type="Proteomes" id="UP000001880"/>
    </source>
</evidence>
<reference evidence="2 3" key="1">
    <citation type="journal article" date="2010" name="Stand. Genomic Sci.">
        <title>Complete genome sequence of Haliangium ochraceum type strain (SMP-2).</title>
        <authorList>
            <consortium name="US DOE Joint Genome Institute (JGI-PGF)"/>
            <person name="Ivanova N."/>
            <person name="Daum C."/>
            <person name="Lang E."/>
            <person name="Abt B."/>
            <person name="Kopitz M."/>
            <person name="Saunders E."/>
            <person name="Lapidus A."/>
            <person name="Lucas S."/>
            <person name="Glavina Del Rio T."/>
            <person name="Nolan M."/>
            <person name="Tice H."/>
            <person name="Copeland A."/>
            <person name="Cheng J.F."/>
            <person name="Chen F."/>
            <person name="Bruce D."/>
            <person name="Goodwin L."/>
            <person name="Pitluck S."/>
            <person name="Mavromatis K."/>
            <person name="Pati A."/>
            <person name="Mikhailova N."/>
            <person name="Chen A."/>
            <person name="Palaniappan K."/>
            <person name="Land M."/>
            <person name="Hauser L."/>
            <person name="Chang Y.J."/>
            <person name="Jeffries C.D."/>
            <person name="Detter J.C."/>
            <person name="Brettin T."/>
            <person name="Rohde M."/>
            <person name="Goker M."/>
            <person name="Bristow J."/>
            <person name="Markowitz V."/>
            <person name="Eisen J.A."/>
            <person name="Hugenholtz P."/>
            <person name="Kyrpides N.C."/>
            <person name="Klenk H.P."/>
        </authorList>
    </citation>
    <scope>NUCLEOTIDE SEQUENCE [LARGE SCALE GENOMIC DNA]</scope>
    <source>
        <strain evidence="3">DSM 14365 / CIP 107738 / JCM 11303 / AJ 13395 / SMP-2</strain>
    </source>
</reference>
<feature type="chain" id="PRO_5003010463" description="DUF192 domain-containing protein" evidence="1">
    <location>
        <begin position="27"/>
        <end position="181"/>
    </location>
</feature>
<dbReference type="eggNOG" id="COG1430">
    <property type="taxonomic scope" value="Bacteria"/>
</dbReference>
<dbReference type="InterPro" id="IPR038695">
    <property type="entry name" value="Saro_0823-like_sf"/>
</dbReference>
<dbReference type="Proteomes" id="UP000001880">
    <property type="component" value="Chromosome"/>
</dbReference>
<evidence type="ECO:0008006" key="4">
    <source>
        <dbReference type="Google" id="ProtNLM"/>
    </source>
</evidence>
<keyword evidence="1" id="KW-0732">Signal</keyword>
<dbReference type="OrthoDB" id="5526466at2"/>
<gene>
    <name evidence="2" type="ordered locus">Hoch_3244</name>
</gene>
<dbReference type="Pfam" id="PF02643">
    <property type="entry name" value="DUF192"/>
    <property type="match status" value="1"/>
</dbReference>
<protein>
    <recommendedName>
        <fullName evidence="4">DUF192 domain-containing protein</fullName>
    </recommendedName>
</protein>
<dbReference type="PANTHER" id="PTHR37953:SF1">
    <property type="entry name" value="UPF0127 PROTEIN MJ1496"/>
    <property type="match status" value="1"/>
</dbReference>
<dbReference type="KEGG" id="hoh:Hoch_3244"/>
<dbReference type="AlphaFoldDB" id="D0LTQ2"/>
<proteinExistence type="predicted"/>
<dbReference type="Gene3D" id="2.60.120.1140">
    <property type="entry name" value="Protein of unknown function DUF192"/>
    <property type="match status" value="1"/>
</dbReference>
<evidence type="ECO:0000313" key="2">
    <source>
        <dbReference type="EMBL" id="ACY15746.1"/>
    </source>
</evidence>
<feature type="signal peptide" evidence="1">
    <location>
        <begin position="1"/>
        <end position="26"/>
    </location>
</feature>
<evidence type="ECO:0000256" key="1">
    <source>
        <dbReference type="SAM" id="SignalP"/>
    </source>
</evidence>